<dbReference type="EMBL" id="JBHFLD010000048">
    <property type="protein sequence ID" value="MFB2717787.1"/>
    <property type="molecule type" value="Genomic_DNA"/>
</dbReference>
<evidence type="ECO:0000313" key="2">
    <source>
        <dbReference type="Proteomes" id="UP001576762"/>
    </source>
</evidence>
<gene>
    <name evidence="1" type="ORF">ACE05E_20135</name>
</gene>
<dbReference type="RefSeq" id="WP_374816109.1">
    <property type="nucleotide sequence ID" value="NZ_JBHFLD010000048.1"/>
</dbReference>
<dbReference type="Proteomes" id="UP001576762">
    <property type="component" value="Unassembled WGS sequence"/>
</dbReference>
<proteinExistence type="predicted"/>
<keyword evidence="2" id="KW-1185">Reference proteome</keyword>
<accession>A0ABV4WC96</accession>
<comment type="caution">
    <text evidence="1">The sequence shown here is derived from an EMBL/GenBank/DDBJ whole genome shotgun (WGS) entry which is preliminary data.</text>
</comment>
<evidence type="ECO:0000313" key="1">
    <source>
        <dbReference type="EMBL" id="MFB2717787.1"/>
    </source>
</evidence>
<protein>
    <submittedName>
        <fullName evidence="1">Uncharacterized protein</fullName>
    </submittedName>
</protein>
<reference evidence="1 2" key="1">
    <citation type="submission" date="2024-09" db="EMBL/GenBank/DDBJ databases">
        <title>Draft genome sequences of 6 high pH adapted Marinobacter shengliensis sp. isolated from Mariana forearc serpentinite mud volcanoes.</title>
        <authorList>
            <person name="Elkassas S."/>
            <person name="Serres M."/>
            <person name="Michael N."/>
            <person name="Amina P."/>
            <person name="Teodora Z."/>
            <person name="Julie H."/>
        </authorList>
    </citation>
    <scope>NUCLEOTIDE SEQUENCE [LARGE SCALE GENOMIC DNA]</scope>
    <source>
        <strain evidence="1 2">EB4</strain>
    </source>
</reference>
<organism evidence="1 2">
    <name type="scientific">Marinobacter shengliensis</name>
    <dbReference type="NCBI Taxonomy" id="1389223"/>
    <lineage>
        <taxon>Bacteria</taxon>
        <taxon>Pseudomonadati</taxon>
        <taxon>Pseudomonadota</taxon>
        <taxon>Gammaproteobacteria</taxon>
        <taxon>Pseudomonadales</taxon>
        <taxon>Marinobacteraceae</taxon>
        <taxon>Marinobacter</taxon>
    </lineage>
</organism>
<name>A0ABV4WC96_9GAMM</name>
<sequence length="86" mass="9802">MYIDVYIYTGGGAMSAAREMYQGEQHRPSGCKVSVPENPTDQQLEQARQDLGLPKKPRYKVAAIKMRKFKQRWTEEPVAMAGRKAQ</sequence>